<evidence type="ECO:0000256" key="2">
    <source>
        <dbReference type="RuleBase" id="RU003567"/>
    </source>
</evidence>
<comment type="caution">
    <text evidence="3">The sequence shown here is derived from an EMBL/GenBank/DDBJ whole genome shotgun (WGS) entry which is preliminary data.</text>
</comment>
<evidence type="ECO:0000313" key="4">
    <source>
        <dbReference type="Proteomes" id="UP000646053"/>
    </source>
</evidence>
<accession>A0A8J7Z3S1</accession>
<keyword evidence="3" id="KW-0378">Hydrolase</keyword>
<gene>
    <name evidence="3" type="ORF">GS601_19550</name>
</gene>
<dbReference type="GO" id="GO:0004176">
    <property type="term" value="F:ATP-dependent peptidase activity"/>
    <property type="evidence" value="ECO:0007669"/>
    <property type="project" value="InterPro"/>
</dbReference>
<proteinExistence type="inferred from homology"/>
<dbReference type="Proteomes" id="UP000646053">
    <property type="component" value="Unassembled WGS sequence"/>
</dbReference>
<keyword evidence="3" id="KW-0645">Protease</keyword>
<dbReference type="GO" id="GO:0004252">
    <property type="term" value="F:serine-type endopeptidase activity"/>
    <property type="evidence" value="ECO:0007669"/>
    <property type="project" value="InterPro"/>
</dbReference>
<dbReference type="PRINTS" id="PR00127">
    <property type="entry name" value="CLPPROTEASEP"/>
</dbReference>
<reference evidence="3" key="1">
    <citation type="submission" date="2019-12" db="EMBL/GenBank/DDBJ databases">
        <title>High-Quality draft genome sequences of three cyanobacteria isolated from the limestone walls of the Old Cathedral of Coimbra.</title>
        <authorList>
            <person name="Tiago I."/>
            <person name="Soares F."/>
            <person name="Portugal A."/>
        </authorList>
    </citation>
    <scope>NUCLEOTIDE SEQUENCE</scope>
    <source>
        <strain evidence="3">A</strain>
    </source>
</reference>
<dbReference type="GO" id="GO:0009368">
    <property type="term" value="C:endopeptidase Clp complex"/>
    <property type="evidence" value="ECO:0007669"/>
    <property type="project" value="TreeGrafter"/>
</dbReference>
<dbReference type="InterPro" id="IPR029045">
    <property type="entry name" value="ClpP/crotonase-like_dom_sf"/>
</dbReference>
<dbReference type="PANTHER" id="PTHR10381:SF11">
    <property type="entry name" value="ATP-DEPENDENT CLP PROTEASE PROTEOLYTIC SUBUNIT, MITOCHONDRIAL"/>
    <property type="match status" value="1"/>
</dbReference>
<dbReference type="GO" id="GO:0051117">
    <property type="term" value="F:ATPase binding"/>
    <property type="evidence" value="ECO:0007669"/>
    <property type="project" value="TreeGrafter"/>
</dbReference>
<evidence type="ECO:0000256" key="1">
    <source>
        <dbReference type="ARBA" id="ARBA00007039"/>
    </source>
</evidence>
<organism evidence="3 4">
    <name type="scientific">Myxacorys almedinensis A</name>
    <dbReference type="NCBI Taxonomy" id="2690445"/>
    <lineage>
        <taxon>Bacteria</taxon>
        <taxon>Bacillati</taxon>
        <taxon>Cyanobacteriota</taxon>
        <taxon>Cyanophyceae</taxon>
        <taxon>Leptolyngbyales</taxon>
        <taxon>Leptolyngbyaceae</taxon>
        <taxon>Myxacorys</taxon>
        <taxon>Myxacorys almedinensis</taxon>
    </lineage>
</organism>
<dbReference type="InterPro" id="IPR001907">
    <property type="entry name" value="ClpP"/>
</dbReference>
<comment type="similarity">
    <text evidence="1 2">Belongs to the peptidase S14 family.</text>
</comment>
<dbReference type="InterPro" id="IPR023562">
    <property type="entry name" value="ClpP/TepA"/>
</dbReference>
<name>A0A8J7Z3S1_9CYAN</name>
<dbReference type="Pfam" id="PF00574">
    <property type="entry name" value="CLP_protease"/>
    <property type="match status" value="1"/>
</dbReference>
<dbReference type="RefSeq" id="WP_162424982.1">
    <property type="nucleotide sequence ID" value="NZ_WVIE01000031.1"/>
</dbReference>
<dbReference type="AlphaFoldDB" id="A0A8J7Z3S1"/>
<dbReference type="Gene3D" id="3.90.226.10">
    <property type="entry name" value="2-enoyl-CoA Hydratase, Chain A, domain 1"/>
    <property type="match status" value="1"/>
</dbReference>
<dbReference type="CDD" id="cd07017">
    <property type="entry name" value="S14_ClpP_2"/>
    <property type="match status" value="1"/>
</dbReference>
<dbReference type="SUPFAM" id="SSF52096">
    <property type="entry name" value="ClpP/crotonase"/>
    <property type="match status" value="1"/>
</dbReference>
<protein>
    <recommendedName>
        <fullName evidence="2">ATP-dependent Clp protease proteolytic subunit</fullName>
    </recommendedName>
</protein>
<dbReference type="GO" id="GO:0006515">
    <property type="term" value="P:protein quality control for misfolded or incompletely synthesized proteins"/>
    <property type="evidence" value="ECO:0007669"/>
    <property type="project" value="TreeGrafter"/>
</dbReference>
<dbReference type="PANTHER" id="PTHR10381">
    <property type="entry name" value="ATP-DEPENDENT CLP PROTEASE PROTEOLYTIC SUBUNIT"/>
    <property type="match status" value="1"/>
</dbReference>
<keyword evidence="4" id="KW-1185">Reference proteome</keyword>
<dbReference type="EMBL" id="WVIE01000031">
    <property type="protein sequence ID" value="NDJ19454.1"/>
    <property type="molecule type" value="Genomic_DNA"/>
</dbReference>
<sequence length="184" mass="20093">MTLFNNPDAGMNFGDQWIQSRTLFLRQSITFEVANELIAQLLYLDGEDPDAAIQLRIQTEAGTVAAGLSIYDTIRSLRAPVHTVCMGAADGIGSLLLAIGVKGNRAAHPHARIRLAQPEARSVGGTVHEIEAAAREVFRQRHRLYELYADATGQSIERIAEESARQSFLSATDAQAYGLIDRIS</sequence>
<evidence type="ECO:0000313" key="3">
    <source>
        <dbReference type="EMBL" id="NDJ19454.1"/>
    </source>
</evidence>